<proteinExistence type="predicted"/>
<dbReference type="NCBIfam" id="TIGR00447">
    <property type="entry name" value="pth"/>
    <property type="match status" value="1"/>
</dbReference>
<keyword evidence="3" id="KW-0694">RNA-binding</keyword>
<dbReference type="HOGENOM" id="CLU_062456_3_1_6"/>
<accession>E8Q6Z4</accession>
<keyword evidence="1" id="KW-0820">tRNA-binding</keyword>
<dbReference type="STRING" id="859654.BVAF_347"/>
<keyword evidence="2 4" id="KW-0378">Hydrolase</keyword>
<evidence type="ECO:0000313" key="4">
    <source>
        <dbReference type="EMBL" id="ADV33741.1"/>
    </source>
</evidence>
<reference evidence="4 5" key="1">
    <citation type="journal article" date="2010" name="BMC Genomics">
        <title>Unprecedented loss of ammonia assimilation capability in a urease-encoding bacterial mutualist.</title>
        <authorList>
            <person name="Williams L.E."/>
            <person name="Wernegreen J.J."/>
        </authorList>
    </citation>
    <scope>NUCLEOTIDE SEQUENCE [LARGE SCALE GENOMIC DNA]</scope>
    <source>
        <strain evidence="4 5">BVAF</strain>
    </source>
</reference>
<gene>
    <name evidence="4" type="primary">pth</name>
    <name evidence="4" type="ordered locus">BVAF_347</name>
</gene>
<evidence type="ECO:0000256" key="2">
    <source>
        <dbReference type="ARBA" id="ARBA00022801"/>
    </source>
</evidence>
<keyword evidence="5" id="KW-1185">Reference proteome</keyword>
<dbReference type="GO" id="GO:0000049">
    <property type="term" value="F:tRNA binding"/>
    <property type="evidence" value="ECO:0007669"/>
    <property type="project" value="UniProtKB-KW"/>
</dbReference>
<dbReference type="InterPro" id="IPR036416">
    <property type="entry name" value="Pept_tRNA_hydro_sf"/>
</dbReference>
<dbReference type="GO" id="GO:0004045">
    <property type="term" value="F:peptidyl-tRNA hydrolase activity"/>
    <property type="evidence" value="ECO:0007669"/>
    <property type="project" value="InterPro"/>
</dbReference>
<dbReference type="EMBL" id="CP002189">
    <property type="protein sequence ID" value="ADV33741.1"/>
    <property type="molecule type" value="Genomic_DNA"/>
</dbReference>
<dbReference type="InterPro" id="IPR001328">
    <property type="entry name" value="Pept_tRNA_hydro"/>
</dbReference>
<organism evidence="4 5">
    <name type="scientific">Blochmanniella vafra (strain BVAF)</name>
    <dbReference type="NCBI Taxonomy" id="859654"/>
    <lineage>
        <taxon>Bacteria</taxon>
        <taxon>Pseudomonadati</taxon>
        <taxon>Pseudomonadota</taxon>
        <taxon>Gammaproteobacteria</taxon>
        <taxon>Enterobacterales</taxon>
        <taxon>Enterobacteriaceae</taxon>
        <taxon>ant endosymbionts</taxon>
        <taxon>Candidatus Blochmanniella</taxon>
    </lineage>
</organism>
<dbReference type="AlphaFoldDB" id="E8Q6Z4"/>
<evidence type="ECO:0000256" key="3">
    <source>
        <dbReference type="ARBA" id="ARBA00022884"/>
    </source>
</evidence>
<dbReference type="KEGG" id="bva:BVAF_347"/>
<dbReference type="Pfam" id="PF01195">
    <property type="entry name" value="Pept_tRNA_hydro"/>
    <property type="match status" value="1"/>
</dbReference>
<protein>
    <submittedName>
        <fullName evidence="4">Peptidyl-tRNA hydrolase</fullName>
    </submittedName>
</protein>
<evidence type="ECO:0000313" key="5">
    <source>
        <dbReference type="Proteomes" id="UP000007464"/>
    </source>
</evidence>
<name>E8Q6Z4_BLOVB</name>
<dbReference type="PANTHER" id="PTHR17224">
    <property type="entry name" value="PEPTIDYL-TRNA HYDROLASE"/>
    <property type="match status" value="1"/>
</dbReference>
<dbReference type="CDD" id="cd00462">
    <property type="entry name" value="PTH"/>
    <property type="match status" value="1"/>
</dbReference>
<dbReference type="PANTHER" id="PTHR17224:SF1">
    <property type="entry name" value="PEPTIDYL-TRNA HYDROLASE"/>
    <property type="match status" value="1"/>
</dbReference>
<dbReference type="Proteomes" id="UP000007464">
    <property type="component" value="Chromosome"/>
</dbReference>
<evidence type="ECO:0000256" key="1">
    <source>
        <dbReference type="ARBA" id="ARBA00022555"/>
    </source>
</evidence>
<dbReference type="Gene3D" id="3.40.50.1470">
    <property type="entry name" value="Peptidyl-tRNA hydrolase"/>
    <property type="match status" value="1"/>
</dbReference>
<sequence>MTIKLIVGIGNIGAEYINTRHSIGHRYIHMLTKKYKVNLKLDKILSGFIGSLTICKSMTVQLLIPNSYINESGLAVYKYMKLYRLDLKELLVVHDELDLSPGMIRIKLGNKLYESHRGIQNIINNLSNQYGFYRLRIGIGRPKNKNEIVNFVLSSPSIHEKKKIDFIMNQAILCIEDIIFDKFVKVMNQLHPKI</sequence>
<dbReference type="SUPFAM" id="SSF53178">
    <property type="entry name" value="Peptidyl-tRNA hydrolase-like"/>
    <property type="match status" value="1"/>
</dbReference>